<feature type="chain" id="PRO_5043586719" evidence="2">
    <location>
        <begin position="19"/>
        <end position="151"/>
    </location>
</feature>
<comment type="caution">
    <text evidence="3">The sequence shown here is derived from an EMBL/GenBank/DDBJ whole genome shotgun (WGS) entry which is preliminary data.</text>
</comment>
<evidence type="ECO:0000313" key="3">
    <source>
        <dbReference type="EMBL" id="KAK7018533.1"/>
    </source>
</evidence>
<dbReference type="EMBL" id="JAWWNJ010000046">
    <property type="protein sequence ID" value="KAK7018533.1"/>
    <property type="molecule type" value="Genomic_DNA"/>
</dbReference>
<organism evidence="3 4">
    <name type="scientific">Favolaschia claudopus</name>
    <dbReference type="NCBI Taxonomy" id="2862362"/>
    <lineage>
        <taxon>Eukaryota</taxon>
        <taxon>Fungi</taxon>
        <taxon>Dikarya</taxon>
        <taxon>Basidiomycota</taxon>
        <taxon>Agaricomycotina</taxon>
        <taxon>Agaricomycetes</taxon>
        <taxon>Agaricomycetidae</taxon>
        <taxon>Agaricales</taxon>
        <taxon>Marasmiineae</taxon>
        <taxon>Mycenaceae</taxon>
        <taxon>Favolaschia</taxon>
    </lineage>
</organism>
<keyword evidence="2" id="KW-0732">Signal</keyword>
<gene>
    <name evidence="3" type="ORF">R3P38DRAFT_3200912</name>
</gene>
<keyword evidence="4" id="KW-1185">Reference proteome</keyword>
<feature type="signal peptide" evidence="2">
    <location>
        <begin position="1"/>
        <end position="18"/>
    </location>
</feature>
<evidence type="ECO:0000313" key="4">
    <source>
        <dbReference type="Proteomes" id="UP001362999"/>
    </source>
</evidence>
<evidence type="ECO:0000256" key="2">
    <source>
        <dbReference type="SAM" id="SignalP"/>
    </source>
</evidence>
<feature type="region of interest" description="Disordered" evidence="1">
    <location>
        <begin position="101"/>
        <end position="126"/>
    </location>
</feature>
<protein>
    <submittedName>
        <fullName evidence="3">Uncharacterized protein</fullName>
    </submittedName>
</protein>
<reference evidence="3 4" key="1">
    <citation type="journal article" date="2024" name="J Genomics">
        <title>Draft genome sequencing and assembly of Favolaschia claudopus CIRM-BRFM 2984 isolated from oak limbs.</title>
        <authorList>
            <person name="Navarro D."/>
            <person name="Drula E."/>
            <person name="Chaduli D."/>
            <person name="Cazenave R."/>
            <person name="Ahrendt S."/>
            <person name="Wang J."/>
            <person name="Lipzen A."/>
            <person name="Daum C."/>
            <person name="Barry K."/>
            <person name="Grigoriev I.V."/>
            <person name="Favel A."/>
            <person name="Rosso M.N."/>
            <person name="Martin F."/>
        </authorList>
    </citation>
    <scope>NUCLEOTIDE SEQUENCE [LARGE SCALE GENOMIC DNA]</scope>
    <source>
        <strain evidence="3 4">CIRM-BRFM 2984</strain>
    </source>
</reference>
<accession>A0AAW0AZ20</accession>
<evidence type="ECO:0000256" key="1">
    <source>
        <dbReference type="SAM" id="MobiDB-lite"/>
    </source>
</evidence>
<dbReference type="AlphaFoldDB" id="A0AAW0AZ20"/>
<proteinExistence type="predicted"/>
<dbReference type="Proteomes" id="UP001362999">
    <property type="component" value="Unassembled WGS sequence"/>
</dbReference>
<sequence>MLPRFLLVVAALFTSTTALPPPPGPLALTLAPNTSPEIPEALSEASSKVRLINYPHSKPLELPTRVLDVPRAMNLPSDSGHPDASHTLELCILRSRDRPGRAGNVQFPPSIMPPSDAYEAQKSSGLSFGVPASDVMRLASQSSIFPRSRDR</sequence>
<name>A0AAW0AZ20_9AGAR</name>